<keyword evidence="7 13" id="KW-0418">Kinase</keyword>
<dbReference type="PROSITE" id="PS50885">
    <property type="entry name" value="HAMP"/>
    <property type="match status" value="1"/>
</dbReference>
<dbReference type="PANTHER" id="PTHR45436:SF15">
    <property type="entry name" value="SENSOR HISTIDINE KINASE CUSS"/>
    <property type="match status" value="1"/>
</dbReference>
<evidence type="ECO:0000256" key="3">
    <source>
        <dbReference type="ARBA" id="ARBA00012438"/>
    </source>
</evidence>
<dbReference type="InterPro" id="IPR036890">
    <property type="entry name" value="HATPase_C_sf"/>
</dbReference>
<feature type="domain" description="Histidine kinase" evidence="11">
    <location>
        <begin position="253"/>
        <end position="447"/>
    </location>
</feature>
<dbReference type="SUPFAM" id="SSF47384">
    <property type="entry name" value="Homodimeric domain of signal transducing histidine kinase"/>
    <property type="match status" value="1"/>
</dbReference>
<evidence type="ECO:0000256" key="5">
    <source>
        <dbReference type="ARBA" id="ARBA00022679"/>
    </source>
</evidence>
<reference evidence="13 14" key="1">
    <citation type="submission" date="2016-08" db="EMBL/GenBank/DDBJ databases">
        <authorList>
            <person name="Seilhamer J.J."/>
        </authorList>
    </citation>
    <scope>NUCLEOTIDE SEQUENCE [LARGE SCALE GENOMIC DNA]</scope>
    <source>
        <strain evidence="13 14">P1-7</strain>
    </source>
</reference>
<evidence type="ECO:0000256" key="6">
    <source>
        <dbReference type="ARBA" id="ARBA00022692"/>
    </source>
</evidence>
<sequence>MVDRSVRPPTLIRIITLRIALFAALAMAIQAALVFADYYFDNKQLATLMIERETAELSKGFERRHDEAPYKLPHDLHRYGIRGGFYITRIRTPSGQILYTNCDARCDNHLLPQEVNPPDLWSRMLSDGKPLAVAGGKTYEIHGDKIFVEIAILHDSDGIMWAVIGREFADHLATPMAIMLFFVLGGTLLSIRQALRPVAKAAQEAGHLDPLDPSHLINQTSMPREIADLAAAVNRSLARIGALVKSQRLFTTAVAHEIRTPLAMMKLELGNIEHPRARKIEADLDALADFVGQITALGRLESADRAVFQQVDLAKLADWVVADIAPLVYDRDHTIAYSNLGAGSIEGHAPLLADALRNLIENATKHTPDGTTIEVVAGPGPRLTVKDDAGIFDAPAEPPFGDLKADHMGIGLEIVRRIMALHGGRMEIEVDPGRRTATTLLFDQPKS</sequence>
<dbReference type="InterPro" id="IPR050428">
    <property type="entry name" value="TCS_sensor_his_kinase"/>
</dbReference>
<feature type="domain" description="HAMP" evidence="12">
    <location>
        <begin position="192"/>
        <end position="245"/>
    </location>
</feature>
<evidence type="ECO:0000256" key="4">
    <source>
        <dbReference type="ARBA" id="ARBA00022553"/>
    </source>
</evidence>
<evidence type="ECO:0000256" key="10">
    <source>
        <dbReference type="ARBA" id="ARBA00023136"/>
    </source>
</evidence>
<keyword evidence="4" id="KW-0597">Phosphoprotein</keyword>
<dbReference type="EMBL" id="FMAF01000014">
    <property type="protein sequence ID" value="SCB41540.1"/>
    <property type="molecule type" value="Genomic_DNA"/>
</dbReference>
<dbReference type="SUPFAM" id="SSF55874">
    <property type="entry name" value="ATPase domain of HSP90 chaperone/DNA topoisomerase II/histidine kinase"/>
    <property type="match status" value="1"/>
</dbReference>
<dbReference type="Gene3D" id="1.10.287.130">
    <property type="match status" value="1"/>
</dbReference>
<comment type="catalytic activity">
    <reaction evidence="1">
        <text>ATP + protein L-histidine = ADP + protein N-phospho-L-histidine.</text>
        <dbReference type="EC" id="2.7.13.3"/>
    </reaction>
</comment>
<evidence type="ECO:0000256" key="7">
    <source>
        <dbReference type="ARBA" id="ARBA00022777"/>
    </source>
</evidence>
<evidence type="ECO:0000313" key="13">
    <source>
        <dbReference type="EMBL" id="SCB41540.1"/>
    </source>
</evidence>
<dbReference type="SMART" id="SM00388">
    <property type="entry name" value="HisKA"/>
    <property type="match status" value="1"/>
</dbReference>
<name>A0A1C3WNJ3_9HYPH</name>
<gene>
    <name evidence="13" type="ORF">GA0061101_11420</name>
</gene>
<dbReference type="InterPro" id="IPR003594">
    <property type="entry name" value="HATPase_dom"/>
</dbReference>
<evidence type="ECO:0000259" key="12">
    <source>
        <dbReference type="PROSITE" id="PS50885"/>
    </source>
</evidence>
<dbReference type="Pfam" id="PF02518">
    <property type="entry name" value="HATPase_c"/>
    <property type="match status" value="1"/>
</dbReference>
<organism evidence="13 14">
    <name type="scientific">Rhizobium lusitanum</name>
    <dbReference type="NCBI Taxonomy" id="293958"/>
    <lineage>
        <taxon>Bacteria</taxon>
        <taxon>Pseudomonadati</taxon>
        <taxon>Pseudomonadota</taxon>
        <taxon>Alphaproteobacteria</taxon>
        <taxon>Hyphomicrobiales</taxon>
        <taxon>Rhizobiaceae</taxon>
        <taxon>Rhizobium/Agrobacterium group</taxon>
        <taxon>Rhizobium</taxon>
    </lineage>
</organism>
<dbReference type="EC" id="2.7.13.3" evidence="3"/>
<comment type="subcellular location">
    <subcellularLocation>
        <location evidence="2">Membrane</location>
        <topology evidence="2">Multi-pass membrane protein</topology>
    </subcellularLocation>
</comment>
<evidence type="ECO:0000256" key="9">
    <source>
        <dbReference type="ARBA" id="ARBA00023012"/>
    </source>
</evidence>
<evidence type="ECO:0000256" key="8">
    <source>
        <dbReference type="ARBA" id="ARBA00022989"/>
    </source>
</evidence>
<evidence type="ECO:0000256" key="1">
    <source>
        <dbReference type="ARBA" id="ARBA00000085"/>
    </source>
</evidence>
<dbReference type="RefSeq" id="WP_167669591.1">
    <property type="nucleotide sequence ID" value="NZ_FMAF01000014.1"/>
</dbReference>
<dbReference type="AlphaFoldDB" id="A0A1C3WNJ3"/>
<dbReference type="InterPro" id="IPR005467">
    <property type="entry name" value="His_kinase_dom"/>
</dbReference>
<evidence type="ECO:0000313" key="14">
    <source>
        <dbReference type="Proteomes" id="UP000199205"/>
    </source>
</evidence>
<dbReference type="Proteomes" id="UP000199205">
    <property type="component" value="Unassembled WGS sequence"/>
</dbReference>
<dbReference type="Gene3D" id="3.30.565.10">
    <property type="entry name" value="Histidine kinase-like ATPase, C-terminal domain"/>
    <property type="match status" value="1"/>
</dbReference>
<keyword evidence="10" id="KW-0472">Membrane</keyword>
<dbReference type="PROSITE" id="PS50109">
    <property type="entry name" value="HIS_KIN"/>
    <property type="match status" value="1"/>
</dbReference>
<keyword evidence="6" id="KW-0812">Transmembrane</keyword>
<proteinExistence type="predicted"/>
<dbReference type="InterPro" id="IPR003661">
    <property type="entry name" value="HisK_dim/P_dom"/>
</dbReference>
<accession>A0A1C3WNJ3</accession>
<evidence type="ECO:0000256" key="2">
    <source>
        <dbReference type="ARBA" id="ARBA00004141"/>
    </source>
</evidence>
<dbReference type="GO" id="GO:0000155">
    <property type="term" value="F:phosphorelay sensor kinase activity"/>
    <property type="evidence" value="ECO:0007669"/>
    <property type="project" value="InterPro"/>
</dbReference>
<protein>
    <recommendedName>
        <fullName evidence="3">histidine kinase</fullName>
        <ecNumber evidence="3">2.7.13.3</ecNumber>
    </recommendedName>
</protein>
<dbReference type="SMART" id="SM00387">
    <property type="entry name" value="HATPase_c"/>
    <property type="match status" value="1"/>
</dbReference>
<dbReference type="CDD" id="cd00082">
    <property type="entry name" value="HisKA"/>
    <property type="match status" value="1"/>
</dbReference>
<keyword evidence="8" id="KW-1133">Transmembrane helix</keyword>
<dbReference type="InterPro" id="IPR036097">
    <property type="entry name" value="HisK_dim/P_sf"/>
</dbReference>
<dbReference type="GO" id="GO:0005886">
    <property type="term" value="C:plasma membrane"/>
    <property type="evidence" value="ECO:0007669"/>
    <property type="project" value="TreeGrafter"/>
</dbReference>
<keyword evidence="5" id="KW-0808">Transferase</keyword>
<dbReference type="PANTHER" id="PTHR45436">
    <property type="entry name" value="SENSOR HISTIDINE KINASE YKOH"/>
    <property type="match status" value="1"/>
</dbReference>
<keyword evidence="9" id="KW-0902">Two-component regulatory system</keyword>
<evidence type="ECO:0000259" key="11">
    <source>
        <dbReference type="PROSITE" id="PS50109"/>
    </source>
</evidence>
<dbReference type="InterPro" id="IPR003660">
    <property type="entry name" value="HAMP_dom"/>
</dbReference>